<feature type="region of interest" description="Disordered" evidence="4">
    <location>
        <begin position="90"/>
        <end position="125"/>
    </location>
</feature>
<dbReference type="Gene3D" id="4.10.240.10">
    <property type="entry name" value="Zn(2)-C6 fungal-type DNA-binding domain"/>
    <property type="match status" value="1"/>
</dbReference>
<dbReference type="PANTHER" id="PTHR31001:SF40">
    <property type="entry name" value="ZN(II)2CYS6 TRANSCRIPTION FACTOR (EUROFUNG)"/>
    <property type="match status" value="1"/>
</dbReference>
<dbReference type="InterPro" id="IPR001138">
    <property type="entry name" value="Zn2Cys6_DnaBD"/>
</dbReference>
<dbReference type="InterPro" id="IPR007219">
    <property type="entry name" value="XnlR_reg_dom"/>
</dbReference>
<dbReference type="SMART" id="SM00066">
    <property type="entry name" value="GAL4"/>
    <property type="match status" value="1"/>
</dbReference>
<dbReference type="SUPFAM" id="SSF57701">
    <property type="entry name" value="Zn2/Cys6 DNA-binding domain"/>
    <property type="match status" value="1"/>
</dbReference>
<dbReference type="GO" id="GO:0005634">
    <property type="term" value="C:nucleus"/>
    <property type="evidence" value="ECO:0007669"/>
    <property type="project" value="UniProtKB-SubCell"/>
</dbReference>
<dbReference type="HOGENOM" id="CLU_013296_1_1_1"/>
<protein>
    <submittedName>
        <fullName evidence="6">Similar to transcription factor Cys6</fullName>
    </submittedName>
</protein>
<evidence type="ECO:0000256" key="1">
    <source>
        <dbReference type="ARBA" id="ARBA00004123"/>
    </source>
</evidence>
<dbReference type="EMBL" id="FQ790291">
    <property type="protein sequence ID" value="CCD48170.1"/>
    <property type="molecule type" value="Genomic_DNA"/>
</dbReference>
<accession>G2Y6B8</accession>
<dbReference type="GO" id="GO:0003677">
    <property type="term" value="F:DNA binding"/>
    <property type="evidence" value="ECO:0007669"/>
    <property type="project" value="InterPro"/>
</dbReference>
<dbReference type="PANTHER" id="PTHR31001">
    <property type="entry name" value="UNCHARACTERIZED TRANSCRIPTIONAL REGULATORY PROTEIN"/>
    <property type="match status" value="1"/>
</dbReference>
<dbReference type="PROSITE" id="PS50048">
    <property type="entry name" value="ZN2_CY6_FUNGAL_2"/>
    <property type="match status" value="1"/>
</dbReference>
<dbReference type="STRING" id="999810.G2Y6B8"/>
<dbReference type="PROSITE" id="PS00463">
    <property type="entry name" value="ZN2_CY6_FUNGAL_1"/>
    <property type="match status" value="1"/>
</dbReference>
<evidence type="ECO:0000313" key="7">
    <source>
        <dbReference type="Proteomes" id="UP000008177"/>
    </source>
</evidence>
<name>G2Y6B8_BOTF4</name>
<dbReference type="GO" id="GO:0006351">
    <property type="term" value="P:DNA-templated transcription"/>
    <property type="evidence" value="ECO:0007669"/>
    <property type="project" value="InterPro"/>
</dbReference>
<dbReference type="InParanoid" id="G2Y6B8"/>
<organism evidence="6 7">
    <name type="scientific">Botryotinia fuckeliana (strain T4)</name>
    <name type="common">Noble rot fungus</name>
    <name type="synonym">Botrytis cinerea</name>
    <dbReference type="NCBI Taxonomy" id="999810"/>
    <lineage>
        <taxon>Eukaryota</taxon>
        <taxon>Fungi</taxon>
        <taxon>Dikarya</taxon>
        <taxon>Ascomycota</taxon>
        <taxon>Pezizomycotina</taxon>
        <taxon>Leotiomycetes</taxon>
        <taxon>Helotiales</taxon>
        <taxon>Sclerotiniaceae</taxon>
        <taxon>Botrytis</taxon>
    </lineage>
</organism>
<sequence>MSRKLPGNILRFLECEDGMMMTLLLLLPLLHVAARQISSSPIPRRRKRKDQACEPCRKAKTRCDHTTPICLRCQRKGAAANCIYVPSHPPRHGHSSEHSISNPSHPVRDIRNNSLVSPQPSESIDSRIDHAATSRKVFGFYGPTSFSAPFLDNENGLVSDVDDEGECTFSPGSITTPPALSIVTNGQQTAEISLGMRILSQLPDQVTCESLMEHYTLKSIEYAFHKPTILHCMKSLWSTFGSSLRHPRKPERLREIAYLLSKNTSTEFPEAEDGDAWLSSMSGMNFRWEMLGILFSVLGHQAAGMRDKEQESFFETQSGRRKERLVFTEEMHECADGCVQICSKMDIGNILMLSLLWKTNTLQSEIIGDMSFKLWRRQGDTVHLATALGLHHCAVRPDAGVTTSLEIKRRIFCAVFVNDKTLSIFTGRPPGLSHRYNSCPLPLDLEDEILLAGKETLQEAASKLDENGWNREGNIYSCSRIRASMMYGEIIDEILEISLGTVNQFSEARIMDLRKRNEDIQERLPPWLRLSSSTPTNLSATTHWIQTALKFNCLQCSFILEQVIVRKVKDDKQPLLDISRQLLALTVSMWTSKDRFLTYYSDYDWIIMCYGIPSAGVICIELIKEMESPAAEPAYYLPRSEVIQNLSLLVGFLDWVRPTAANHELCGRMRQIVKRTLDKILDSPKITNTPQTSTSTAVPISNLAFEPMVMDDLDWLDTIDWAKGPFMDLRMEGYNEFS</sequence>
<dbReference type="OrthoDB" id="4898680at2759"/>
<comment type="subcellular location">
    <subcellularLocation>
        <location evidence="1">Nucleus</location>
    </subcellularLocation>
</comment>
<dbReference type="CDD" id="cd00067">
    <property type="entry name" value="GAL4"/>
    <property type="match status" value="1"/>
</dbReference>
<evidence type="ECO:0000256" key="2">
    <source>
        <dbReference type="ARBA" id="ARBA00022723"/>
    </source>
</evidence>
<evidence type="ECO:0000313" key="6">
    <source>
        <dbReference type="EMBL" id="CCD48170.1"/>
    </source>
</evidence>
<proteinExistence type="predicted"/>
<dbReference type="CDD" id="cd12148">
    <property type="entry name" value="fungal_TF_MHR"/>
    <property type="match status" value="1"/>
</dbReference>
<feature type="compositionally biased region" description="Polar residues" evidence="4">
    <location>
        <begin position="112"/>
        <end position="123"/>
    </location>
</feature>
<evidence type="ECO:0000259" key="5">
    <source>
        <dbReference type="PROSITE" id="PS50048"/>
    </source>
</evidence>
<keyword evidence="2" id="KW-0479">Metal-binding</keyword>
<dbReference type="Pfam" id="PF04082">
    <property type="entry name" value="Fungal_trans"/>
    <property type="match status" value="1"/>
</dbReference>
<evidence type="ECO:0000256" key="4">
    <source>
        <dbReference type="SAM" id="MobiDB-lite"/>
    </source>
</evidence>
<reference evidence="7" key="1">
    <citation type="journal article" date="2011" name="PLoS Genet.">
        <title>Genomic analysis of the necrotrophic fungal pathogens Sclerotinia sclerotiorum and Botrytis cinerea.</title>
        <authorList>
            <person name="Amselem J."/>
            <person name="Cuomo C.A."/>
            <person name="van Kan J.A."/>
            <person name="Viaud M."/>
            <person name="Benito E.P."/>
            <person name="Couloux A."/>
            <person name="Coutinho P.M."/>
            <person name="de Vries R.P."/>
            <person name="Dyer P.S."/>
            <person name="Fillinger S."/>
            <person name="Fournier E."/>
            <person name="Gout L."/>
            <person name="Hahn M."/>
            <person name="Kohn L."/>
            <person name="Lapalu N."/>
            <person name="Plummer K.M."/>
            <person name="Pradier J.M."/>
            <person name="Quevillon E."/>
            <person name="Sharon A."/>
            <person name="Simon A."/>
            <person name="ten Have A."/>
            <person name="Tudzynski B."/>
            <person name="Tudzynski P."/>
            <person name="Wincker P."/>
            <person name="Andrew M."/>
            <person name="Anthouard V."/>
            <person name="Beever R.E."/>
            <person name="Beffa R."/>
            <person name="Benoit I."/>
            <person name="Bouzid O."/>
            <person name="Brault B."/>
            <person name="Chen Z."/>
            <person name="Choquer M."/>
            <person name="Collemare J."/>
            <person name="Cotton P."/>
            <person name="Danchin E.G."/>
            <person name="Da Silva C."/>
            <person name="Gautier A."/>
            <person name="Giraud C."/>
            <person name="Giraud T."/>
            <person name="Gonzalez C."/>
            <person name="Grossetete S."/>
            <person name="Guldener U."/>
            <person name="Henrissat B."/>
            <person name="Howlett B.J."/>
            <person name="Kodira C."/>
            <person name="Kretschmer M."/>
            <person name="Lappartient A."/>
            <person name="Leroch M."/>
            <person name="Levis C."/>
            <person name="Mauceli E."/>
            <person name="Neuveglise C."/>
            <person name="Oeser B."/>
            <person name="Pearson M."/>
            <person name="Poulain J."/>
            <person name="Poussereau N."/>
            <person name="Quesneville H."/>
            <person name="Rascle C."/>
            <person name="Schumacher J."/>
            <person name="Segurens B."/>
            <person name="Sexton A."/>
            <person name="Silva E."/>
            <person name="Sirven C."/>
            <person name="Soanes D.M."/>
            <person name="Talbot N.J."/>
            <person name="Templeton M."/>
            <person name="Yandava C."/>
            <person name="Yarden O."/>
            <person name="Zeng Q."/>
            <person name="Rollins J.A."/>
            <person name="Lebrun M.H."/>
            <person name="Dickman M."/>
        </authorList>
    </citation>
    <scope>NUCLEOTIDE SEQUENCE [LARGE SCALE GENOMIC DNA]</scope>
    <source>
        <strain evidence="7">T4</strain>
    </source>
</reference>
<dbReference type="GO" id="GO:0008270">
    <property type="term" value="F:zinc ion binding"/>
    <property type="evidence" value="ECO:0007669"/>
    <property type="project" value="InterPro"/>
</dbReference>
<dbReference type="InterPro" id="IPR050613">
    <property type="entry name" value="Sec_Metabolite_Reg"/>
</dbReference>
<dbReference type="Proteomes" id="UP000008177">
    <property type="component" value="Unplaced contigs"/>
</dbReference>
<gene>
    <name evidence="6" type="ORF">BofuT4_P111830.1</name>
</gene>
<dbReference type="eggNOG" id="ENOG502SH47">
    <property type="taxonomic scope" value="Eukaryota"/>
</dbReference>
<feature type="domain" description="Zn(2)-C6 fungal-type" evidence="5">
    <location>
        <begin position="52"/>
        <end position="84"/>
    </location>
</feature>
<dbReference type="GO" id="GO:0000981">
    <property type="term" value="F:DNA-binding transcription factor activity, RNA polymerase II-specific"/>
    <property type="evidence" value="ECO:0007669"/>
    <property type="project" value="InterPro"/>
</dbReference>
<dbReference type="SMART" id="SM00906">
    <property type="entry name" value="Fungal_trans"/>
    <property type="match status" value="1"/>
</dbReference>
<dbReference type="InterPro" id="IPR036864">
    <property type="entry name" value="Zn2-C6_fun-type_DNA-bd_sf"/>
</dbReference>
<dbReference type="AlphaFoldDB" id="G2Y6B8"/>
<evidence type="ECO:0000256" key="3">
    <source>
        <dbReference type="ARBA" id="ARBA00023242"/>
    </source>
</evidence>
<dbReference type="Pfam" id="PF00172">
    <property type="entry name" value="Zn_clus"/>
    <property type="match status" value="1"/>
</dbReference>
<keyword evidence="3" id="KW-0539">Nucleus</keyword>